<organism evidence="1">
    <name type="scientific">Polaromonas hydrogenivorans</name>
    <dbReference type="NCBI Taxonomy" id="335476"/>
    <lineage>
        <taxon>Bacteria</taxon>
        <taxon>Pseudomonadati</taxon>
        <taxon>Pseudomonadota</taxon>
        <taxon>Betaproteobacteria</taxon>
        <taxon>Burkholderiales</taxon>
        <taxon>Comamonadaceae</taxon>
        <taxon>Polaromonas</taxon>
    </lineage>
</organism>
<proteinExistence type="predicted"/>
<dbReference type="EMBL" id="CP157678">
    <property type="protein sequence ID" value="XBP73065.1"/>
    <property type="molecule type" value="Genomic_DNA"/>
</dbReference>
<evidence type="ECO:0000313" key="1">
    <source>
        <dbReference type="EMBL" id="XBP73065.1"/>
    </source>
</evidence>
<name>A0AAU7LZK1_9BURK</name>
<reference evidence="1" key="1">
    <citation type="submission" date="2024-05" db="EMBL/GenBank/DDBJ databases">
        <authorList>
            <person name="Bunk B."/>
            <person name="Swiderski J."/>
            <person name="Sproer C."/>
            <person name="Thiel V."/>
        </authorList>
    </citation>
    <scope>NUCLEOTIDE SEQUENCE</scope>
    <source>
        <strain evidence="1">DSM 17735</strain>
        <plasmid evidence="1">p3</plasmid>
    </source>
</reference>
<dbReference type="RefSeq" id="WP_349283013.1">
    <property type="nucleotide sequence ID" value="NZ_CBCSCU010000050.1"/>
</dbReference>
<keyword evidence="1" id="KW-0614">Plasmid</keyword>
<gene>
    <name evidence="1" type="ORF">ABLV49_24110</name>
</gene>
<geneLocation type="plasmid" evidence="1">
    <name>p3</name>
</geneLocation>
<protein>
    <submittedName>
        <fullName evidence="1">Uncharacterized protein</fullName>
    </submittedName>
</protein>
<accession>A0AAU7LZK1</accession>
<sequence>MLSIEFIEPLSEQFSLAQGESGNLFHHTIESLGIHGYLHTEFEVYYSSEAKIPHLAVT</sequence>
<dbReference type="AlphaFoldDB" id="A0AAU7LZK1"/>